<accession>A0A2Y9BZG7</accession>
<proteinExistence type="predicted"/>
<comment type="subcellular location">
    <subcellularLocation>
        <location evidence="1">Secreted</location>
    </subcellularLocation>
</comment>
<dbReference type="Pfam" id="PF00353">
    <property type="entry name" value="HemolysinCabind"/>
    <property type="match status" value="4"/>
</dbReference>
<protein>
    <submittedName>
        <fullName evidence="4">Hemolysin type calcium-binding protein</fullName>
    </submittedName>
    <submittedName>
        <fullName evidence="5">Hemolysin-type calcium-binding repeat-containing protein</fullName>
    </submittedName>
</protein>
<dbReference type="EMBL" id="UETC01000003">
    <property type="protein sequence ID" value="SSA44322.1"/>
    <property type="molecule type" value="Genomic_DNA"/>
</dbReference>
<evidence type="ECO:0000313" key="6">
    <source>
        <dbReference type="Proteomes" id="UP000245839"/>
    </source>
</evidence>
<evidence type="ECO:0000256" key="3">
    <source>
        <dbReference type="SAM" id="MobiDB-lite"/>
    </source>
</evidence>
<keyword evidence="6" id="KW-1185">Reference proteome</keyword>
<dbReference type="InterPro" id="IPR011049">
    <property type="entry name" value="Serralysin-like_metalloprot_C"/>
</dbReference>
<dbReference type="Gene3D" id="2.150.10.10">
    <property type="entry name" value="Serralysin-like metalloprotease, C-terminal"/>
    <property type="match status" value="3"/>
</dbReference>
<dbReference type="OrthoDB" id="7798885at2"/>
<dbReference type="InterPro" id="IPR050557">
    <property type="entry name" value="RTX_toxin/Mannuronan_C5-epim"/>
</dbReference>
<dbReference type="RefSeq" id="WP_109563889.1">
    <property type="nucleotide sequence ID" value="NZ_QGDJ01000003.1"/>
</dbReference>
<dbReference type="Proteomes" id="UP000251571">
    <property type="component" value="Unassembled WGS sequence"/>
</dbReference>
<organism evidence="5 7">
    <name type="scientific">Jannaschia seohaensis</name>
    <dbReference type="NCBI Taxonomy" id="475081"/>
    <lineage>
        <taxon>Bacteria</taxon>
        <taxon>Pseudomonadati</taxon>
        <taxon>Pseudomonadota</taxon>
        <taxon>Alphaproteobacteria</taxon>
        <taxon>Rhodobacterales</taxon>
        <taxon>Roseobacteraceae</taxon>
        <taxon>Jannaschia</taxon>
    </lineage>
</organism>
<evidence type="ECO:0000313" key="5">
    <source>
        <dbReference type="EMBL" id="SSA44322.1"/>
    </source>
</evidence>
<dbReference type="AlphaFoldDB" id="A0A2Y9BZG7"/>
<sequence>MGIVTAIGVVSGLATLGDILQGWIKDGTIEGGFAGFFDPEFDQEAAFDGVNQRLDGIETTLGRVEASIVDLMDDVDTLAQTVELQGRDLSTNIDATALAVVRGEVYSVLSRVSNYDNRTDVAADLVSESSLAFGSAYELAGDILGDAAATPEAIAAAVGTLTYATATRLLVAQTVEEGGHREGDVQQNITDAAARLGDLRTHLVENLDIDVRLDMSREANYASVEASYQEPVYWNLGIFGTHLVGYKTVTYTKKELVSYDNAVTAKVSADGYEAFAHAALHEAMSEIHFSTGLTGTSVTYTKSVWNSPYDAAPTFWLPMNDKTFAFLEGYDGTVSWDLSTNAGRATLDAYLDFHVENMILEDLGFGYGGQALETLENVYTEIADSTEQDLRKAPAAPTDGDDYIKGTEGRDTISGEDGNDVLVGHGGDDRLYGGAGNDILKGGAGNDQLYGGTGDDGYIGGAGNDRIVDAGGTNDRVLFEGKLADHTLVTVGDQLHVSKGGETDYLQGIDVLQFDDVTVEAHHIGTAGADALSGTAQADFLYGGTGDDVFRADGGNDLVFGGAGNDVIHGGAGSDRIDGGSGNDRIYDNGNGDDAYVASSGNDRISDYGGSRDVIEFDGASSDYSIVLTYIGIGSFKGPTPYVAVTGADGITQMSGVDMLEFHDRTIHWSEIDQTRIATEGDDILTGTGHMEFIDGKAGNDVIDGREGNDKITGGSGLDVLTGGEGADTFMFLLSEGGADTVTDFNAAEGDRLLIRSAAGNDYDAAFLAERTTIDAQGRMFLDIEQASGAPSLPLHVATFETALSISADIFV</sequence>
<dbReference type="PANTHER" id="PTHR38340:SF1">
    <property type="entry name" value="S-LAYER PROTEIN"/>
    <property type="match status" value="1"/>
</dbReference>
<evidence type="ECO:0000256" key="1">
    <source>
        <dbReference type="ARBA" id="ARBA00004613"/>
    </source>
</evidence>
<dbReference type="InterPro" id="IPR001343">
    <property type="entry name" value="Hemolysn_Ca-bd"/>
</dbReference>
<gene>
    <name evidence="4" type="ORF">BCF38_103112</name>
    <name evidence="5" type="ORF">SAMN05421539_103112</name>
</gene>
<reference evidence="5 7" key="1">
    <citation type="submission" date="2016-10" db="EMBL/GenBank/DDBJ databases">
        <authorList>
            <person name="Cai Z."/>
        </authorList>
    </citation>
    <scope>NUCLEOTIDE SEQUENCE [LARGE SCALE GENOMIC DNA]</scope>
    <source>
        <strain evidence="5 7">DSM 25227</strain>
    </source>
</reference>
<dbReference type="GO" id="GO:0005576">
    <property type="term" value="C:extracellular region"/>
    <property type="evidence" value="ECO:0007669"/>
    <property type="project" value="UniProtKB-SubCell"/>
</dbReference>
<name>A0A2Y9BZG7_9RHOB</name>
<reference evidence="4 6" key="2">
    <citation type="submission" date="2018-03" db="EMBL/GenBank/DDBJ databases">
        <title>Genomic Encyclopedia of Archaeal and Bacterial Type Strains, Phase II (KMG-II): from individual species to whole genera.</title>
        <authorList>
            <person name="Goeker M."/>
        </authorList>
    </citation>
    <scope>NUCLEOTIDE SEQUENCE [LARGE SCALE GENOMIC DNA]</scope>
    <source>
        <strain evidence="4 6">DSM 25227</strain>
    </source>
</reference>
<evidence type="ECO:0000256" key="2">
    <source>
        <dbReference type="ARBA" id="ARBA00022525"/>
    </source>
</evidence>
<dbReference type="PANTHER" id="PTHR38340">
    <property type="entry name" value="S-LAYER PROTEIN"/>
    <property type="match status" value="1"/>
</dbReference>
<dbReference type="SUPFAM" id="SSF51120">
    <property type="entry name" value="beta-Roll"/>
    <property type="match status" value="3"/>
</dbReference>
<dbReference type="PRINTS" id="PR00313">
    <property type="entry name" value="CABNDNGRPT"/>
</dbReference>
<dbReference type="EMBL" id="QGDJ01000003">
    <property type="protein sequence ID" value="PWJ20297.1"/>
    <property type="molecule type" value="Genomic_DNA"/>
</dbReference>
<feature type="region of interest" description="Disordered" evidence="3">
    <location>
        <begin position="386"/>
        <end position="409"/>
    </location>
</feature>
<evidence type="ECO:0000313" key="4">
    <source>
        <dbReference type="EMBL" id="PWJ20297.1"/>
    </source>
</evidence>
<keyword evidence="2" id="KW-0964">Secreted</keyword>
<dbReference type="Proteomes" id="UP000245839">
    <property type="component" value="Unassembled WGS sequence"/>
</dbReference>
<dbReference type="GO" id="GO:0005509">
    <property type="term" value="F:calcium ion binding"/>
    <property type="evidence" value="ECO:0007669"/>
    <property type="project" value="InterPro"/>
</dbReference>
<evidence type="ECO:0000313" key="7">
    <source>
        <dbReference type="Proteomes" id="UP000251571"/>
    </source>
</evidence>
<dbReference type="PROSITE" id="PS00330">
    <property type="entry name" value="HEMOLYSIN_CALCIUM"/>
    <property type="match status" value="6"/>
</dbReference>
<dbReference type="InterPro" id="IPR018511">
    <property type="entry name" value="Hemolysin-typ_Ca-bd_CS"/>
</dbReference>